<dbReference type="RefSeq" id="WP_307467240.1">
    <property type="nucleotide sequence ID" value="NZ_JAURUR010000010.1"/>
</dbReference>
<evidence type="ECO:0000313" key="3">
    <source>
        <dbReference type="Proteomes" id="UP001232163"/>
    </source>
</evidence>
<protein>
    <submittedName>
        <fullName evidence="2">Uncharacterized protein YjlB</fullName>
    </submittedName>
</protein>
<dbReference type="InterPro" id="IPR011051">
    <property type="entry name" value="RmlC_Cupin_sf"/>
</dbReference>
<reference evidence="2 3" key="1">
    <citation type="submission" date="2023-07" db="EMBL/GenBank/DDBJ databases">
        <title>Genomic Encyclopedia of Type Strains, Phase IV (KMG-IV): sequencing the most valuable type-strain genomes for metagenomic binning, comparative biology and taxonomic classification.</title>
        <authorList>
            <person name="Goeker M."/>
        </authorList>
    </citation>
    <scope>NUCLEOTIDE SEQUENCE [LARGE SCALE GENOMIC DNA]</scope>
    <source>
        <strain evidence="2 3">NIO-1023</strain>
    </source>
</reference>
<dbReference type="PIRSF" id="PIRSF019307">
    <property type="entry name" value="UCP019307"/>
    <property type="match status" value="1"/>
</dbReference>
<sequence length="156" mass="16785">MDRLPLGLNGNVPNHPRLPVLVARAALPDRTPVQIETHLAHRGWTRAWRNGIYAFHHYHSTAHQVRVIARGQARVTVGGEGGPPLDLHAGDVLVLPAGTAHRNDGSSADLLVIGAYAGGRDWDLCRPEDTDLEGARAQIAQVPDWDTAPVDDPEGG</sequence>
<dbReference type="Gene3D" id="2.60.120.10">
    <property type="entry name" value="Jelly Rolls"/>
    <property type="match status" value="1"/>
</dbReference>
<dbReference type="SUPFAM" id="SSF51182">
    <property type="entry name" value="RmlC-like cupins"/>
    <property type="match status" value="1"/>
</dbReference>
<organism evidence="2 3">
    <name type="scientific">Deinococcus enclensis</name>
    <dbReference type="NCBI Taxonomy" id="1049582"/>
    <lineage>
        <taxon>Bacteria</taxon>
        <taxon>Thermotogati</taxon>
        <taxon>Deinococcota</taxon>
        <taxon>Deinococci</taxon>
        <taxon>Deinococcales</taxon>
        <taxon>Deinococcaceae</taxon>
        <taxon>Deinococcus</taxon>
    </lineage>
</organism>
<name>A0ABT9MFH2_9DEIO</name>
<keyword evidence="3" id="KW-1185">Reference proteome</keyword>
<comment type="caution">
    <text evidence="2">The sequence shown here is derived from an EMBL/GenBank/DDBJ whole genome shotgun (WGS) entry which is preliminary data.</text>
</comment>
<dbReference type="InterPro" id="IPR013096">
    <property type="entry name" value="Cupin_2"/>
</dbReference>
<evidence type="ECO:0000259" key="1">
    <source>
        <dbReference type="Pfam" id="PF07883"/>
    </source>
</evidence>
<gene>
    <name evidence="2" type="ORF">QO006_002793</name>
</gene>
<dbReference type="EMBL" id="JAURUR010000010">
    <property type="protein sequence ID" value="MDP9765345.1"/>
    <property type="molecule type" value="Genomic_DNA"/>
</dbReference>
<dbReference type="InterPro" id="IPR014710">
    <property type="entry name" value="RmlC-like_jellyroll"/>
</dbReference>
<dbReference type="PANTHER" id="PTHR36448">
    <property type="entry name" value="BLR7373 PROTEIN"/>
    <property type="match status" value="1"/>
</dbReference>
<dbReference type="PANTHER" id="PTHR36448:SF2">
    <property type="entry name" value="CUPIN TYPE-1 DOMAIN-CONTAINING PROTEIN"/>
    <property type="match status" value="1"/>
</dbReference>
<dbReference type="InterPro" id="IPR014500">
    <property type="entry name" value="UCP019307_cupin"/>
</dbReference>
<dbReference type="InterPro" id="IPR047121">
    <property type="entry name" value="YjiB-like"/>
</dbReference>
<dbReference type="Proteomes" id="UP001232163">
    <property type="component" value="Unassembled WGS sequence"/>
</dbReference>
<dbReference type="CDD" id="cd02219">
    <property type="entry name" value="cupin_YjlB-like"/>
    <property type="match status" value="1"/>
</dbReference>
<dbReference type="Pfam" id="PF07883">
    <property type="entry name" value="Cupin_2"/>
    <property type="match status" value="1"/>
</dbReference>
<accession>A0ABT9MFH2</accession>
<proteinExistence type="predicted"/>
<evidence type="ECO:0000313" key="2">
    <source>
        <dbReference type="EMBL" id="MDP9765345.1"/>
    </source>
</evidence>
<feature type="domain" description="Cupin type-2" evidence="1">
    <location>
        <begin position="56"/>
        <end position="103"/>
    </location>
</feature>